<evidence type="ECO:0000313" key="3">
    <source>
        <dbReference type="EMBL" id="PIK53101.1"/>
    </source>
</evidence>
<dbReference type="OrthoDB" id="5970528at2759"/>
<dbReference type="Proteomes" id="UP000230750">
    <property type="component" value="Unassembled WGS sequence"/>
</dbReference>
<dbReference type="GO" id="GO:0030246">
    <property type="term" value="F:carbohydrate binding"/>
    <property type="evidence" value="ECO:0007669"/>
    <property type="project" value="InterPro"/>
</dbReference>
<name>A0A2G8KYN6_STIJA</name>
<keyword evidence="4" id="KW-1185">Reference proteome</keyword>
<dbReference type="AlphaFoldDB" id="A0A2G8KYN6"/>
<organism evidence="3 4">
    <name type="scientific">Stichopus japonicus</name>
    <name type="common">Sea cucumber</name>
    <dbReference type="NCBI Taxonomy" id="307972"/>
    <lineage>
        <taxon>Eukaryota</taxon>
        <taxon>Metazoa</taxon>
        <taxon>Echinodermata</taxon>
        <taxon>Eleutherozoa</taxon>
        <taxon>Echinozoa</taxon>
        <taxon>Holothuroidea</taxon>
        <taxon>Aspidochirotacea</taxon>
        <taxon>Aspidochirotida</taxon>
        <taxon>Stichopodidae</taxon>
        <taxon>Apostichopus</taxon>
    </lineage>
</organism>
<feature type="region of interest" description="Disordered" evidence="1">
    <location>
        <begin position="246"/>
        <end position="312"/>
    </location>
</feature>
<proteinExistence type="predicted"/>
<feature type="compositionally biased region" description="Polar residues" evidence="1">
    <location>
        <begin position="246"/>
        <end position="270"/>
    </location>
</feature>
<feature type="region of interest" description="Disordered" evidence="1">
    <location>
        <begin position="192"/>
        <end position="229"/>
    </location>
</feature>
<evidence type="ECO:0000313" key="4">
    <source>
        <dbReference type="Proteomes" id="UP000230750"/>
    </source>
</evidence>
<dbReference type="PANTHER" id="PTHR46780">
    <property type="entry name" value="PROTEIN EVA-1"/>
    <property type="match status" value="1"/>
</dbReference>
<dbReference type="Gene3D" id="2.60.120.740">
    <property type="match status" value="1"/>
</dbReference>
<dbReference type="CDD" id="cd22829">
    <property type="entry name" value="Gal_Rha_Lectin_EVA1_EVA1C_rpt2"/>
    <property type="match status" value="1"/>
</dbReference>
<dbReference type="InterPro" id="IPR000922">
    <property type="entry name" value="Lectin_gal-bd_dom"/>
</dbReference>
<dbReference type="PROSITE" id="PS50228">
    <property type="entry name" value="SUEL_LECTIN"/>
    <property type="match status" value="1"/>
</dbReference>
<accession>A0A2G8KYN6</accession>
<comment type="caution">
    <text evidence="3">The sequence shown here is derived from an EMBL/GenBank/DDBJ whole genome shotgun (WGS) entry which is preliminary data.</text>
</comment>
<reference evidence="3 4" key="1">
    <citation type="journal article" date="2017" name="PLoS Biol.">
        <title>The sea cucumber genome provides insights into morphological evolution and visceral regeneration.</title>
        <authorList>
            <person name="Zhang X."/>
            <person name="Sun L."/>
            <person name="Yuan J."/>
            <person name="Sun Y."/>
            <person name="Gao Y."/>
            <person name="Zhang L."/>
            <person name="Li S."/>
            <person name="Dai H."/>
            <person name="Hamel J.F."/>
            <person name="Liu C."/>
            <person name="Yu Y."/>
            <person name="Liu S."/>
            <person name="Lin W."/>
            <person name="Guo K."/>
            <person name="Jin S."/>
            <person name="Xu P."/>
            <person name="Storey K.B."/>
            <person name="Huan P."/>
            <person name="Zhang T."/>
            <person name="Zhou Y."/>
            <person name="Zhang J."/>
            <person name="Lin C."/>
            <person name="Li X."/>
            <person name="Xing L."/>
            <person name="Huo D."/>
            <person name="Sun M."/>
            <person name="Wang L."/>
            <person name="Mercier A."/>
            <person name="Li F."/>
            <person name="Yang H."/>
            <person name="Xiang J."/>
        </authorList>
    </citation>
    <scope>NUCLEOTIDE SEQUENCE [LARGE SCALE GENOMIC DNA]</scope>
    <source>
        <strain evidence="3">Shaxun</strain>
        <tissue evidence="3">Muscle</tissue>
    </source>
</reference>
<protein>
    <recommendedName>
        <fullName evidence="2">SUEL-type lectin domain-containing protein</fullName>
    </recommendedName>
</protein>
<dbReference type="InterPro" id="IPR043159">
    <property type="entry name" value="Lectin_gal-bd_sf"/>
</dbReference>
<evidence type="ECO:0000256" key="1">
    <source>
        <dbReference type="SAM" id="MobiDB-lite"/>
    </source>
</evidence>
<sequence length="312" mass="35087">MCLGLVLMRNTDADCQAENSLEEVMKRCHGRRNCALKVATKVFGDPCPERTHKYLNVVYSCVSRKVFRKPRRYIGLPKVQPGRPLNPDDKPTQVIELISPELIEAEIPPVVEYSFEDSDMAIAVTDLITEVYPPDPVQGWFVSSMALANFVMATKRHNLGSGDGLLLAVQEENRIDINELWRRPPSPLILANRTFDNQNGNRPRQVETGFGSHSVHTGVDRAPSLSDSNSTIHQVEIDSNRNTIQRVQRAPSESTTVSWQARTFASSNRSQELDSNRSTLPRDSREPSEITTYHNDGTLPFPGSRPLNNYYP</sequence>
<gene>
    <name evidence="3" type="ORF">BSL78_10020</name>
</gene>
<evidence type="ECO:0000259" key="2">
    <source>
        <dbReference type="PROSITE" id="PS50228"/>
    </source>
</evidence>
<feature type="domain" description="SUEL-type lectin" evidence="2">
    <location>
        <begin position="1"/>
        <end position="62"/>
    </location>
</feature>
<feature type="compositionally biased region" description="Basic and acidic residues" evidence="1">
    <location>
        <begin position="271"/>
        <end position="288"/>
    </location>
</feature>
<dbReference type="EMBL" id="MRZV01000301">
    <property type="protein sequence ID" value="PIK53101.1"/>
    <property type="molecule type" value="Genomic_DNA"/>
</dbReference>
<dbReference type="Pfam" id="PF02140">
    <property type="entry name" value="SUEL_Lectin"/>
    <property type="match status" value="1"/>
</dbReference>